<dbReference type="AlphaFoldDB" id="A0A1G7A7W9"/>
<dbReference type="RefSeq" id="WP_143189358.1">
    <property type="nucleotide sequence ID" value="NZ_FMYQ01000033.1"/>
</dbReference>
<reference evidence="2" key="1">
    <citation type="submission" date="2016-09" db="EMBL/GenBank/DDBJ databases">
        <authorList>
            <person name="Varghese N."/>
            <person name="Submissions S."/>
        </authorList>
    </citation>
    <scope>NUCLEOTIDE SEQUENCE [LARGE SCALE GENOMIC DNA]</scope>
    <source>
        <strain evidence="2">TNe-862</strain>
    </source>
</reference>
<proteinExistence type="predicted"/>
<dbReference type="Proteomes" id="UP000198908">
    <property type="component" value="Unassembled WGS sequence"/>
</dbReference>
<keyword evidence="2" id="KW-1185">Reference proteome</keyword>
<gene>
    <name evidence="1" type="ORF">SAMN05421548_13316</name>
</gene>
<accession>A0A1G7A7W9</accession>
<organism evidence="1 2">
    <name type="scientific">Paraburkholderia lycopersici</name>
    <dbReference type="NCBI Taxonomy" id="416944"/>
    <lineage>
        <taxon>Bacteria</taxon>
        <taxon>Pseudomonadati</taxon>
        <taxon>Pseudomonadota</taxon>
        <taxon>Betaproteobacteria</taxon>
        <taxon>Burkholderiales</taxon>
        <taxon>Burkholderiaceae</taxon>
        <taxon>Paraburkholderia</taxon>
    </lineage>
</organism>
<dbReference type="OrthoDB" id="7041819at2"/>
<dbReference type="STRING" id="416944.SAMN05421548_13316"/>
<evidence type="ECO:0000313" key="2">
    <source>
        <dbReference type="Proteomes" id="UP000198908"/>
    </source>
</evidence>
<evidence type="ECO:0000313" key="1">
    <source>
        <dbReference type="EMBL" id="SDE10880.1"/>
    </source>
</evidence>
<protein>
    <submittedName>
        <fullName evidence="1">Uncharacterized protein</fullName>
    </submittedName>
</protein>
<name>A0A1G7A7W9_9BURK</name>
<dbReference type="EMBL" id="FMYQ01000033">
    <property type="protein sequence ID" value="SDE10880.1"/>
    <property type="molecule type" value="Genomic_DNA"/>
</dbReference>
<sequence length="75" mass="8732">MEKILVTERAALQRVNRVLAREGSRMKVCRESSPWFGNLGRYYVVNQYNAIEQHANLEGWARDLGVLKPFEKIKP</sequence>